<name>A0AA85J109_TRIRE</name>
<proteinExistence type="predicted"/>
<keyword evidence="2" id="KW-1185">Reference proteome</keyword>
<feature type="transmembrane region" description="Helical" evidence="1">
    <location>
        <begin position="12"/>
        <end position="30"/>
    </location>
</feature>
<keyword evidence="1" id="KW-0472">Membrane</keyword>
<keyword evidence="1" id="KW-0812">Transmembrane</keyword>
<dbReference type="Proteomes" id="UP000050795">
    <property type="component" value="Unassembled WGS sequence"/>
</dbReference>
<keyword evidence="1" id="KW-1133">Transmembrane helix</keyword>
<evidence type="ECO:0000313" key="2">
    <source>
        <dbReference type="Proteomes" id="UP000050795"/>
    </source>
</evidence>
<feature type="transmembrane region" description="Helical" evidence="1">
    <location>
        <begin position="51"/>
        <end position="71"/>
    </location>
</feature>
<reference evidence="3" key="2">
    <citation type="submission" date="2023-11" db="UniProtKB">
        <authorList>
            <consortium name="WormBaseParasite"/>
        </authorList>
    </citation>
    <scope>IDENTIFICATION</scope>
</reference>
<dbReference type="WBParaSite" id="TREG1_13650.1">
    <property type="protein sequence ID" value="TREG1_13650.1"/>
    <property type="gene ID" value="TREG1_13650"/>
</dbReference>
<dbReference type="AlphaFoldDB" id="A0AA85J109"/>
<organism evidence="2 3">
    <name type="scientific">Trichobilharzia regenti</name>
    <name type="common">Nasal bird schistosome</name>
    <dbReference type="NCBI Taxonomy" id="157069"/>
    <lineage>
        <taxon>Eukaryota</taxon>
        <taxon>Metazoa</taxon>
        <taxon>Spiralia</taxon>
        <taxon>Lophotrochozoa</taxon>
        <taxon>Platyhelminthes</taxon>
        <taxon>Trematoda</taxon>
        <taxon>Digenea</taxon>
        <taxon>Strigeidida</taxon>
        <taxon>Schistosomatoidea</taxon>
        <taxon>Schistosomatidae</taxon>
        <taxon>Trichobilharzia</taxon>
    </lineage>
</organism>
<reference evidence="2" key="1">
    <citation type="submission" date="2022-06" db="EMBL/GenBank/DDBJ databases">
        <authorList>
            <person name="Berger JAMES D."/>
            <person name="Berger JAMES D."/>
        </authorList>
    </citation>
    <scope>NUCLEOTIDE SEQUENCE [LARGE SCALE GENOMIC DNA]</scope>
</reference>
<protein>
    <submittedName>
        <fullName evidence="3">Uncharacterized protein</fullName>
    </submittedName>
</protein>
<sequence>MDDFAAPECYNFYSFINTSILFIVSSTVIRKVKLSESDNWFSVSKTVKMKLYLALFLALFCFACTTLSSPMRGRNSWHAMPYAFPPANVRSFELPSREKKFHVADVWEDVNFEGSFGK</sequence>
<accession>A0AA85J109</accession>
<evidence type="ECO:0000313" key="3">
    <source>
        <dbReference type="WBParaSite" id="TREG1_13650.1"/>
    </source>
</evidence>
<evidence type="ECO:0000256" key="1">
    <source>
        <dbReference type="SAM" id="Phobius"/>
    </source>
</evidence>